<evidence type="ECO:0000256" key="1">
    <source>
        <dbReference type="ARBA" id="ARBA00023015"/>
    </source>
</evidence>
<dbReference type="Proteomes" id="UP001348265">
    <property type="component" value="Unassembled WGS sequence"/>
</dbReference>
<dbReference type="Pfam" id="PF00440">
    <property type="entry name" value="TetR_N"/>
    <property type="match status" value="1"/>
</dbReference>
<name>A0ABU7X4J1_9ACTN</name>
<dbReference type="InterPro" id="IPR001647">
    <property type="entry name" value="HTH_TetR"/>
</dbReference>
<dbReference type="InterPro" id="IPR009057">
    <property type="entry name" value="Homeodomain-like_sf"/>
</dbReference>
<keyword evidence="1" id="KW-0805">Transcription regulation</keyword>
<evidence type="ECO:0000256" key="3">
    <source>
        <dbReference type="ARBA" id="ARBA00023163"/>
    </source>
</evidence>
<accession>A0ABU7X4J1</accession>
<keyword evidence="2 4" id="KW-0238">DNA-binding</keyword>
<reference evidence="6 7" key="1">
    <citation type="submission" date="2023-08" db="EMBL/GenBank/DDBJ databases">
        <authorList>
            <person name="Sharma P."/>
            <person name="Verma V."/>
            <person name="Mohan M.K."/>
            <person name="Dubey A.K."/>
        </authorList>
    </citation>
    <scope>NUCLEOTIDE SEQUENCE [LARGE SCALE GENOMIC DNA]</scope>
    <source>
        <strain evidence="6 7">ADP4</strain>
    </source>
</reference>
<evidence type="ECO:0000313" key="7">
    <source>
        <dbReference type="Proteomes" id="UP001348265"/>
    </source>
</evidence>
<dbReference type="RefSeq" id="WP_331789408.1">
    <property type="nucleotide sequence ID" value="NZ_JAVFKM010000025.1"/>
</dbReference>
<dbReference type="SUPFAM" id="SSF48498">
    <property type="entry name" value="Tetracyclin repressor-like, C-terminal domain"/>
    <property type="match status" value="1"/>
</dbReference>
<evidence type="ECO:0000256" key="2">
    <source>
        <dbReference type="ARBA" id="ARBA00023125"/>
    </source>
</evidence>
<keyword evidence="3" id="KW-0804">Transcription</keyword>
<dbReference type="PANTHER" id="PTHR47506:SF1">
    <property type="entry name" value="HTH-TYPE TRANSCRIPTIONAL REGULATOR YJDC"/>
    <property type="match status" value="1"/>
</dbReference>
<dbReference type="PRINTS" id="PR00455">
    <property type="entry name" value="HTHTETR"/>
</dbReference>
<protein>
    <submittedName>
        <fullName evidence="6">TetR/AcrR family transcriptional regulator</fullName>
    </submittedName>
</protein>
<proteinExistence type="predicted"/>
<comment type="caution">
    <text evidence="6">The sequence shown here is derived from an EMBL/GenBank/DDBJ whole genome shotgun (WGS) entry which is preliminary data.</text>
</comment>
<evidence type="ECO:0000256" key="4">
    <source>
        <dbReference type="PROSITE-ProRule" id="PRU00335"/>
    </source>
</evidence>
<keyword evidence="7" id="KW-1185">Reference proteome</keyword>
<organism evidence="6 7">
    <name type="scientific">Streptomyces chrestomyceticus</name>
    <dbReference type="NCBI Taxonomy" id="68185"/>
    <lineage>
        <taxon>Bacteria</taxon>
        <taxon>Bacillati</taxon>
        <taxon>Actinomycetota</taxon>
        <taxon>Actinomycetes</taxon>
        <taxon>Kitasatosporales</taxon>
        <taxon>Streptomycetaceae</taxon>
        <taxon>Streptomyces</taxon>
    </lineage>
</organism>
<dbReference type="PROSITE" id="PS50977">
    <property type="entry name" value="HTH_TETR_2"/>
    <property type="match status" value="1"/>
</dbReference>
<dbReference type="SUPFAM" id="SSF46689">
    <property type="entry name" value="Homeodomain-like"/>
    <property type="match status" value="1"/>
</dbReference>
<feature type="DNA-binding region" description="H-T-H motif" evidence="4">
    <location>
        <begin position="27"/>
        <end position="46"/>
    </location>
</feature>
<evidence type="ECO:0000259" key="5">
    <source>
        <dbReference type="PROSITE" id="PS50977"/>
    </source>
</evidence>
<dbReference type="EMBL" id="JAVFKM010000025">
    <property type="protein sequence ID" value="MEF3118239.1"/>
    <property type="molecule type" value="Genomic_DNA"/>
</dbReference>
<evidence type="ECO:0000313" key="6">
    <source>
        <dbReference type="EMBL" id="MEF3118239.1"/>
    </source>
</evidence>
<feature type="domain" description="HTH tetR-type" evidence="5">
    <location>
        <begin position="4"/>
        <end position="64"/>
    </location>
</feature>
<sequence>MHQEEARVRLLDAAEELFYARGIQAVGMDEIRAASGVSLKRLYQSFPSKHELVESYLRHRDERWRAALAGYVKEHAATPEDAPAAVFDWLHTWFTAPGFRGCAFINAFGELGAVSEGVARAARDHKDAVHAYVSGLVRELPAGDPAALAQQLALLIDGAITTATVSGTPDAALRARDAAVTLVKAAMPAGTGTRARAPGNTRT</sequence>
<dbReference type="Gene3D" id="1.10.357.10">
    <property type="entry name" value="Tetracycline Repressor, domain 2"/>
    <property type="match status" value="1"/>
</dbReference>
<dbReference type="PANTHER" id="PTHR47506">
    <property type="entry name" value="TRANSCRIPTIONAL REGULATORY PROTEIN"/>
    <property type="match status" value="1"/>
</dbReference>
<gene>
    <name evidence="6" type="ORF">RB636_34320</name>
</gene>
<dbReference type="InterPro" id="IPR036271">
    <property type="entry name" value="Tet_transcr_reg_TetR-rel_C_sf"/>
</dbReference>